<evidence type="ECO:0000313" key="2">
    <source>
        <dbReference type="WBParaSite" id="Csp11.Scaffold479.g1812.t1"/>
    </source>
</evidence>
<sequence>MVGIPENKTSGFITSLGNICTCSNFKSLVIQCFIKELISVFVNGVPSKIIFLQLTFNKFSNENQDPRCIPRDPSPSNLKSYLNSGSTLILMETDYSILHLSSRYLATVSLANRSSTQKEHIVF</sequence>
<evidence type="ECO:0000313" key="1">
    <source>
        <dbReference type="Proteomes" id="UP000095282"/>
    </source>
</evidence>
<dbReference type="Proteomes" id="UP000095282">
    <property type="component" value="Unplaced"/>
</dbReference>
<dbReference type="AlphaFoldDB" id="A0A1I7T2K4"/>
<proteinExistence type="predicted"/>
<protein>
    <submittedName>
        <fullName evidence="2">Uncharacterized protein</fullName>
    </submittedName>
</protein>
<reference evidence="2" key="1">
    <citation type="submission" date="2016-11" db="UniProtKB">
        <authorList>
            <consortium name="WormBaseParasite"/>
        </authorList>
    </citation>
    <scope>IDENTIFICATION</scope>
</reference>
<organism evidence="1 2">
    <name type="scientific">Caenorhabditis tropicalis</name>
    <dbReference type="NCBI Taxonomy" id="1561998"/>
    <lineage>
        <taxon>Eukaryota</taxon>
        <taxon>Metazoa</taxon>
        <taxon>Ecdysozoa</taxon>
        <taxon>Nematoda</taxon>
        <taxon>Chromadorea</taxon>
        <taxon>Rhabditida</taxon>
        <taxon>Rhabditina</taxon>
        <taxon>Rhabditomorpha</taxon>
        <taxon>Rhabditoidea</taxon>
        <taxon>Rhabditidae</taxon>
        <taxon>Peloderinae</taxon>
        <taxon>Caenorhabditis</taxon>
    </lineage>
</organism>
<name>A0A1I7T2K4_9PELO</name>
<accession>A0A1I7T2K4</accession>
<dbReference type="WBParaSite" id="Csp11.Scaffold479.g1812.t1">
    <property type="protein sequence ID" value="Csp11.Scaffold479.g1812.t1"/>
    <property type="gene ID" value="Csp11.Scaffold479.g1812"/>
</dbReference>
<keyword evidence="1" id="KW-1185">Reference proteome</keyword>